<keyword evidence="2" id="KW-1185">Reference proteome</keyword>
<reference evidence="1 2" key="2">
    <citation type="submission" date="2018-06" db="EMBL/GenBank/DDBJ databases">
        <title>Marinobactersediminissp. nov, a moderately halophilic bacterium isolated from marine solar saltern.</title>
        <authorList>
            <person name="Zhang Y."/>
        </authorList>
    </citation>
    <scope>NUCLEOTIDE SEQUENCE [LARGE SCALE GENOMIC DNA]</scope>
    <source>
        <strain evidence="1 2">F01</strain>
    </source>
</reference>
<accession>A0A2V3ZHV5</accession>
<dbReference type="Proteomes" id="UP000253987">
    <property type="component" value="Unassembled WGS sequence"/>
</dbReference>
<proteinExistence type="predicted"/>
<evidence type="ECO:0000313" key="1">
    <source>
        <dbReference type="EMBL" id="PXX89561.1"/>
    </source>
</evidence>
<name>A0A2V3ZHV5_9GAMM</name>
<dbReference type="Gene3D" id="3.30.530.20">
    <property type="match status" value="1"/>
</dbReference>
<gene>
    <name evidence="1" type="ORF">DIT71_13600</name>
</gene>
<dbReference type="SUPFAM" id="SSF55961">
    <property type="entry name" value="Bet v1-like"/>
    <property type="match status" value="1"/>
</dbReference>
<dbReference type="EMBL" id="QFWX01000006">
    <property type="protein sequence ID" value="PXX89561.1"/>
    <property type="molecule type" value="Genomic_DNA"/>
</dbReference>
<evidence type="ECO:0000313" key="2">
    <source>
        <dbReference type="Proteomes" id="UP000253987"/>
    </source>
</evidence>
<sequence>MTFEHLVQINDLTKPELPALTRFQIWEGLVLRARRPDKFLIGVDDYEILEQGPAYMKRCLQLPGLQVVDEVTLWSEARIEYRTLPTDTLPEATLVMDIEEPEPGSLFVRFRYHTASIEDRGDSMPYDQFLHQAYVATDIETIQIIRQLAETGVF</sequence>
<dbReference type="AlphaFoldDB" id="A0A2V3ZHV5"/>
<dbReference type="InterPro" id="IPR015075">
    <property type="entry name" value="AtaL"/>
</dbReference>
<reference evidence="2" key="1">
    <citation type="submission" date="2018-05" db="EMBL/GenBank/DDBJ databases">
        <authorList>
            <person name="Lu D."/>
        </authorList>
    </citation>
    <scope>NUCLEOTIDE SEQUENCE [LARGE SCALE GENOMIC DNA]</scope>
    <source>
        <strain evidence="2">F01</strain>
    </source>
</reference>
<dbReference type="Pfam" id="PF08982">
    <property type="entry name" value="AtaL"/>
    <property type="match status" value="1"/>
</dbReference>
<dbReference type="RefSeq" id="WP_114613776.1">
    <property type="nucleotide sequence ID" value="NZ_QFWX01000006.1"/>
</dbReference>
<comment type="caution">
    <text evidence="1">The sequence shown here is derived from an EMBL/GenBank/DDBJ whole genome shotgun (WGS) entry which is preliminary data.</text>
</comment>
<protein>
    <submittedName>
        <fullName evidence="1">DUF1857 domain-containing protein</fullName>
    </submittedName>
</protein>
<organism evidence="1 2">
    <name type="scientific">Marinobacter vulgaris</name>
    <dbReference type="NCBI Taxonomy" id="1928331"/>
    <lineage>
        <taxon>Bacteria</taxon>
        <taxon>Pseudomonadati</taxon>
        <taxon>Pseudomonadota</taxon>
        <taxon>Gammaproteobacteria</taxon>
        <taxon>Pseudomonadales</taxon>
        <taxon>Marinobacteraceae</taxon>
        <taxon>Marinobacter</taxon>
    </lineage>
</organism>
<dbReference type="InterPro" id="IPR023393">
    <property type="entry name" value="START-like_dom_sf"/>
</dbReference>
<dbReference type="OrthoDB" id="6367327at2"/>